<protein>
    <submittedName>
        <fullName evidence="2">Uncharacterized protein</fullName>
    </submittedName>
</protein>
<evidence type="ECO:0000256" key="1">
    <source>
        <dbReference type="SAM" id="MobiDB-lite"/>
    </source>
</evidence>
<accession>A0A5B0MEV6</accession>
<proteinExistence type="predicted"/>
<gene>
    <name evidence="2" type="ORF">PGTUg99_009500</name>
</gene>
<feature type="compositionally biased region" description="Acidic residues" evidence="1">
    <location>
        <begin position="82"/>
        <end position="94"/>
    </location>
</feature>
<dbReference type="Proteomes" id="UP000325313">
    <property type="component" value="Unassembled WGS sequence"/>
</dbReference>
<feature type="compositionally biased region" description="Polar residues" evidence="1">
    <location>
        <begin position="97"/>
        <end position="108"/>
    </location>
</feature>
<name>A0A5B0MEV6_PUCGR</name>
<evidence type="ECO:0000313" key="3">
    <source>
        <dbReference type="Proteomes" id="UP000325313"/>
    </source>
</evidence>
<reference evidence="2 3" key="1">
    <citation type="submission" date="2019-05" db="EMBL/GenBank/DDBJ databases">
        <title>Emergence of the Ug99 lineage of the wheat stem rust pathogen through somatic hybridization.</title>
        <authorList>
            <person name="Li F."/>
            <person name="Upadhyaya N.M."/>
            <person name="Sperschneider J."/>
            <person name="Matny O."/>
            <person name="Nguyen-Phuc H."/>
            <person name="Mago R."/>
            <person name="Raley C."/>
            <person name="Miller M.E."/>
            <person name="Silverstein K.A.T."/>
            <person name="Henningsen E."/>
            <person name="Hirsch C.D."/>
            <person name="Visser B."/>
            <person name="Pretorius Z.A."/>
            <person name="Steffenson B.J."/>
            <person name="Schwessinger B."/>
            <person name="Dodds P.N."/>
            <person name="Figueroa M."/>
        </authorList>
    </citation>
    <scope>NUCLEOTIDE SEQUENCE [LARGE SCALE GENOMIC DNA]</scope>
    <source>
        <strain evidence="2 3">Ug99</strain>
    </source>
</reference>
<organism evidence="2 3">
    <name type="scientific">Puccinia graminis f. sp. tritici</name>
    <dbReference type="NCBI Taxonomy" id="56615"/>
    <lineage>
        <taxon>Eukaryota</taxon>
        <taxon>Fungi</taxon>
        <taxon>Dikarya</taxon>
        <taxon>Basidiomycota</taxon>
        <taxon>Pucciniomycotina</taxon>
        <taxon>Pucciniomycetes</taxon>
        <taxon>Pucciniales</taxon>
        <taxon>Pucciniaceae</taxon>
        <taxon>Puccinia</taxon>
    </lineage>
</organism>
<feature type="compositionally biased region" description="Acidic residues" evidence="1">
    <location>
        <begin position="113"/>
        <end position="127"/>
    </location>
</feature>
<sequence>MEQQCTARKGWQVKHTDGDHYIINSGALRNATLHRNISQLPMVVPNGRQWNETVNEGLDIWNIEPEGPGIQPEQPGSQPEEPGSEENAEGETDSEFARSSNSSGSDNYANADGETDSEYDKEGDEPV</sequence>
<feature type="compositionally biased region" description="Low complexity" evidence="1">
    <location>
        <begin position="63"/>
        <end position="81"/>
    </location>
</feature>
<comment type="caution">
    <text evidence="2">The sequence shown here is derived from an EMBL/GenBank/DDBJ whole genome shotgun (WGS) entry which is preliminary data.</text>
</comment>
<dbReference type="AlphaFoldDB" id="A0A5B0MEV6"/>
<dbReference type="EMBL" id="VDEP01000472">
    <property type="protein sequence ID" value="KAA1075455.1"/>
    <property type="molecule type" value="Genomic_DNA"/>
</dbReference>
<evidence type="ECO:0000313" key="2">
    <source>
        <dbReference type="EMBL" id="KAA1075455.1"/>
    </source>
</evidence>
<feature type="region of interest" description="Disordered" evidence="1">
    <location>
        <begin position="61"/>
        <end position="127"/>
    </location>
</feature>